<dbReference type="EMBL" id="JAKFFV010000011">
    <property type="protein sequence ID" value="MCF2500136.1"/>
    <property type="molecule type" value="Genomic_DNA"/>
</dbReference>
<proteinExistence type="predicted"/>
<gene>
    <name evidence="1" type="ORF">L0661_17585</name>
</gene>
<protein>
    <submittedName>
        <fullName evidence="1">Uncharacterized protein</fullName>
    </submittedName>
</protein>
<evidence type="ECO:0000313" key="2">
    <source>
        <dbReference type="Proteomes" id="UP001139411"/>
    </source>
</evidence>
<organism evidence="1 2">
    <name type="scientific">Dyadobacter chenhuakuii</name>
    <dbReference type="NCBI Taxonomy" id="2909339"/>
    <lineage>
        <taxon>Bacteria</taxon>
        <taxon>Pseudomonadati</taxon>
        <taxon>Bacteroidota</taxon>
        <taxon>Cytophagia</taxon>
        <taxon>Cytophagales</taxon>
        <taxon>Spirosomataceae</taxon>
        <taxon>Dyadobacter</taxon>
    </lineage>
</organism>
<accession>A0A9X1QFK7</accession>
<evidence type="ECO:0000313" key="1">
    <source>
        <dbReference type="EMBL" id="MCF2500136.1"/>
    </source>
</evidence>
<reference evidence="1" key="1">
    <citation type="submission" date="2022-01" db="EMBL/GenBank/DDBJ databases">
        <title>Novel species in genus Dyadobacter.</title>
        <authorList>
            <person name="Ma C."/>
        </authorList>
    </citation>
    <scope>NUCLEOTIDE SEQUENCE</scope>
    <source>
        <strain evidence="1">CY357</strain>
    </source>
</reference>
<dbReference type="AlphaFoldDB" id="A0A9X1QFK7"/>
<dbReference type="Proteomes" id="UP001139411">
    <property type="component" value="Unassembled WGS sequence"/>
</dbReference>
<dbReference type="RefSeq" id="WP_235178629.1">
    <property type="nucleotide sequence ID" value="NZ_JAKFFV010000011.1"/>
</dbReference>
<name>A0A9X1QFK7_9BACT</name>
<comment type="caution">
    <text evidence="1">The sequence shown here is derived from an EMBL/GenBank/DDBJ whole genome shotgun (WGS) entry which is preliminary data.</text>
</comment>
<sequence>MVDKKKKAKKTSEDIRNEIKELAKKADEQAFSQLSILPDEAESEIIFDFGKLNLNIADPEKSHRLYYTVEGLLKRYLPKGPDNKALRDFVREEKNIFLNVGKKKDNKGLRHGDARQTYIDPFLEESLQLVIDWVRTGSNPLELFDAFHAANIKYGFQTVSEDQSTETNEI</sequence>